<name>A0ABX9PFX4_9STRE</name>
<keyword evidence="4" id="KW-1185">Reference proteome</keyword>
<dbReference type="Proteomes" id="UP000285038">
    <property type="component" value="Unassembled WGS sequence"/>
</dbReference>
<dbReference type="PROSITE" id="PS51170">
    <property type="entry name" value="CW"/>
    <property type="match status" value="2"/>
</dbReference>
<keyword evidence="1" id="KW-0677">Repeat</keyword>
<dbReference type="SUPFAM" id="SSF69360">
    <property type="entry name" value="Cell wall binding repeat"/>
    <property type="match status" value="1"/>
</dbReference>
<sequence length="72" mass="8145">GSWYYLNSNGSMATGWLLDNGSWYYLNSNGDMKVSQWFQVSGKWYYVDESGMLAVNTTVNGYRVNANGELVN</sequence>
<dbReference type="Gene3D" id="2.10.270.10">
    <property type="entry name" value="Cholin Binding"/>
    <property type="match status" value="1"/>
</dbReference>
<protein>
    <submittedName>
        <fullName evidence="3">N-acetylmuramoyl-L-alanine amidase family protein</fullName>
    </submittedName>
</protein>
<proteinExistence type="predicted"/>
<feature type="non-terminal residue" evidence="3">
    <location>
        <position position="1"/>
    </location>
</feature>
<evidence type="ECO:0000256" key="2">
    <source>
        <dbReference type="PROSITE-ProRule" id="PRU00591"/>
    </source>
</evidence>
<dbReference type="Pfam" id="PF19127">
    <property type="entry name" value="Choline_bind_3"/>
    <property type="match status" value="1"/>
</dbReference>
<feature type="repeat" description="Cell wall-binding" evidence="2">
    <location>
        <begin position="34"/>
        <end position="53"/>
    </location>
</feature>
<evidence type="ECO:0000313" key="4">
    <source>
        <dbReference type="Proteomes" id="UP000285038"/>
    </source>
</evidence>
<comment type="caution">
    <text evidence="3">The sequence shown here is derived from an EMBL/GenBank/DDBJ whole genome shotgun (WGS) entry which is preliminary data.</text>
</comment>
<accession>A0ABX9PFX4</accession>
<dbReference type="RefSeq" id="WP_120007780.1">
    <property type="nucleotide sequence ID" value="NZ_RAHZ01000002.1"/>
</dbReference>
<evidence type="ECO:0000256" key="1">
    <source>
        <dbReference type="ARBA" id="ARBA00022737"/>
    </source>
</evidence>
<feature type="repeat" description="Cell wall-binding" evidence="2">
    <location>
        <begin position="13"/>
        <end position="32"/>
    </location>
</feature>
<evidence type="ECO:0000313" key="3">
    <source>
        <dbReference type="EMBL" id="RJY15042.1"/>
    </source>
</evidence>
<dbReference type="EMBL" id="RAHZ01000002">
    <property type="protein sequence ID" value="RJY15042.1"/>
    <property type="molecule type" value="Genomic_DNA"/>
</dbReference>
<reference evidence="3 4" key="1">
    <citation type="submission" date="2018-09" db="EMBL/GenBank/DDBJ databases">
        <authorList>
            <person name="Handem S."/>
        </authorList>
    </citation>
    <scope>NUCLEOTIDE SEQUENCE [LARGE SCALE GENOMIC DNA]</scope>
    <source>
        <strain evidence="3 4">Spain2270</strain>
    </source>
</reference>
<organism evidence="3 4">
    <name type="scientific">Streptococcus pseudopneumoniae</name>
    <dbReference type="NCBI Taxonomy" id="257758"/>
    <lineage>
        <taxon>Bacteria</taxon>
        <taxon>Bacillati</taxon>
        <taxon>Bacillota</taxon>
        <taxon>Bacilli</taxon>
        <taxon>Lactobacillales</taxon>
        <taxon>Streptococcaceae</taxon>
        <taxon>Streptococcus</taxon>
    </lineage>
</organism>
<gene>
    <name evidence="3" type="ORF">D6867_00350</name>
</gene>
<dbReference type="InterPro" id="IPR018337">
    <property type="entry name" value="Cell_wall/Cho-bd_repeat"/>
</dbReference>